<dbReference type="GO" id="GO:0004672">
    <property type="term" value="F:protein kinase activity"/>
    <property type="evidence" value="ECO:0007669"/>
    <property type="project" value="InterPro"/>
</dbReference>
<dbReference type="Pfam" id="PF12819">
    <property type="entry name" value="Malectin_like"/>
    <property type="match status" value="2"/>
</dbReference>
<evidence type="ECO:0000259" key="4">
    <source>
        <dbReference type="PROSITE" id="PS50011"/>
    </source>
</evidence>
<comment type="subcellular location">
    <subcellularLocation>
        <location evidence="1">Membrane</location>
        <topology evidence="1">Single-pass membrane protein</topology>
    </subcellularLocation>
</comment>
<dbReference type="InterPro" id="IPR001245">
    <property type="entry name" value="Ser-Thr/Tyr_kinase_cat_dom"/>
</dbReference>
<dbReference type="EMBL" id="CP097509">
    <property type="protein sequence ID" value="URE17719.1"/>
    <property type="molecule type" value="Genomic_DNA"/>
</dbReference>
<dbReference type="OrthoDB" id="672733at2759"/>
<dbReference type="Gene3D" id="1.10.510.10">
    <property type="entry name" value="Transferase(Phosphotransferase) domain 1"/>
    <property type="match status" value="3"/>
</dbReference>
<dbReference type="InterPro" id="IPR011009">
    <property type="entry name" value="Kinase-like_dom_sf"/>
</dbReference>
<reference evidence="5" key="1">
    <citation type="submission" date="2022-05" db="EMBL/GenBank/DDBJ databases">
        <title>The Musa troglodytarum L. genome provides insights into the mechanism of non-climacteric behaviour and enrichment of carotenoids.</title>
        <authorList>
            <person name="Wang J."/>
        </authorList>
    </citation>
    <scope>NUCLEOTIDE SEQUENCE</scope>
    <source>
        <tissue evidence="5">Leaf</tissue>
    </source>
</reference>
<accession>A0A9E7KIP0</accession>
<keyword evidence="6" id="KW-1185">Reference proteome</keyword>
<proteinExistence type="predicted"/>
<dbReference type="InterPro" id="IPR000719">
    <property type="entry name" value="Prot_kinase_dom"/>
</dbReference>
<dbReference type="Gene3D" id="3.30.200.20">
    <property type="entry name" value="Phosphorylase Kinase, domain 1"/>
    <property type="match status" value="2"/>
</dbReference>
<dbReference type="InterPro" id="IPR024788">
    <property type="entry name" value="Malectin-like_Carb-bd_dom"/>
</dbReference>
<dbReference type="Pfam" id="PF07714">
    <property type="entry name" value="PK_Tyr_Ser-Thr"/>
    <property type="match status" value="1"/>
</dbReference>
<sequence length="841" mass="92809">MAFWFFLLLAIASLSKVHAQLPTTDGFVSIDCGISSNTNYTDENTNIPYVSDDGFIDTGTDHTIASNYADSSLEKQLQTLRSFPNGSRNCYALTVTPEQKYLVRASFMYGSYDGLNGASPSNPLLFDLHLGVNFWTTVNITKASDVHRAEVIFVAAADSASVCLAKTGSATPFISALELRPLKNTIYSYANSTQNMVLFLRINLAPTTNNLLRFEGNQNLCASGNSCETKTDTESKKKKIATPIIVIICLVPVMLFLVAIFIFCRMRKSKGSANISVQHLIRIHHRNLVSMVGYCMEGDHLALVYEYMSQGTLLDYIRGKTRNVSVFSWGKRLQIAIEAAQGLEYLHKGCKPPLIHRDVKTANILLSEQLEAKIADFGLSKAIQNDVTNVSTAVVGTPGYLDPELANGNIEDVVDSKLQGEYDLNSVWKVADIAFRCTSQAFHERPTMTDVVAELKESLALECPRDTTSNSNFYAETNEASQNTAMEIERFMDMAFWFILLLAIASLSTVHAQPPTTEGYVSIDCGISSNTNYTDETTNIPYVSDDGFIDTGADHTIASNYADSSLEKQLQTLRSFPNGSRNCYALTVTSKQKSYDGLNRASPSNPPLRSSPWRQLLGDRQHHQGIRCSSGRGHFVAAADSASVCLVKTGSATPFISALELRPLKNTIYSYANATQILVLFSRINLAPTTNNLLRQQSYWPNSCFSNKKITARVHHLIRIHHKNLVSMVGYCMDGDHLALVYEYMSQGTLLDYIRGKTRNVSVFSWGKRLQIAIEAAQGLEYLHNGCKPPLIHRDVKTANILLGEQLEAKIADFGLSKAIQNDVTNVPTAVVGTPDTLIRV</sequence>
<dbReference type="PANTHER" id="PTHR45631:SF202">
    <property type="entry name" value="SENESCENCE-INDUCED RECEPTOR-LIKE SERINE_THREONINE-PROTEIN KINASE"/>
    <property type="match status" value="1"/>
</dbReference>
<feature type="domain" description="Protein kinase" evidence="4">
    <location>
        <begin position="624"/>
        <end position="841"/>
    </location>
</feature>
<dbReference type="AlphaFoldDB" id="A0A9E7KIP0"/>
<keyword evidence="2" id="KW-0812">Transmembrane</keyword>
<keyword evidence="2" id="KW-0472">Membrane</keyword>
<dbReference type="PROSITE" id="PS00108">
    <property type="entry name" value="PROTEIN_KINASE_ST"/>
    <property type="match status" value="2"/>
</dbReference>
<keyword evidence="5" id="KW-0675">Receptor</keyword>
<evidence type="ECO:0000313" key="6">
    <source>
        <dbReference type="Proteomes" id="UP001055439"/>
    </source>
</evidence>
<name>A0A9E7KIP0_9LILI</name>
<dbReference type="SUPFAM" id="SSF56112">
    <property type="entry name" value="Protein kinase-like (PK-like)"/>
    <property type="match status" value="2"/>
</dbReference>
<evidence type="ECO:0000256" key="3">
    <source>
        <dbReference type="SAM" id="SignalP"/>
    </source>
</evidence>
<organism evidence="5 6">
    <name type="scientific">Musa troglodytarum</name>
    <name type="common">fe'i banana</name>
    <dbReference type="NCBI Taxonomy" id="320322"/>
    <lineage>
        <taxon>Eukaryota</taxon>
        <taxon>Viridiplantae</taxon>
        <taxon>Streptophyta</taxon>
        <taxon>Embryophyta</taxon>
        <taxon>Tracheophyta</taxon>
        <taxon>Spermatophyta</taxon>
        <taxon>Magnoliopsida</taxon>
        <taxon>Liliopsida</taxon>
        <taxon>Zingiberales</taxon>
        <taxon>Musaceae</taxon>
        <taxon>Musa</taxon>
    </lineage>
</organism>
<feature type="signal peptide" evidence="3">
    <location>
        <begin position="1"/>
        <end position="19"/>
    </location>
</feature>
<feature type="transmembrane region" description="Helical" evidence="2">
    <location>
        <begin position="240"/>
        <end position="264"/>
    </location>
</feature>
<keyword evidence="5" id="KW-0418">Kinase</keyword>
<dbReference type="SMART" id="SM00220">
    <property type="entry name" value="S_TKc"/>
    <property type="match status" value="1"/>
</dbReference>
<protein>
    <submittedName>
        <fullName evidence="5">Receptor-like serine threonine-protein kinase</fullName>
    </submittedName>
</protein>
<keyword evidence="3" id="KW-0732">Signal</keyword>
<dbReference type="Proteomes" id="UP001055439">
    <property type="component" value="Chromosome 7"/>
</dbReference>
<keyword evidence="2" id="KW-1133">Transmembrane helix</keyword>
<dbReference type="GO" id="GO:0016020">
    <property type="term" value="C:membrane"/>
    <property type="evidence" value="ECO:0007669"/>
    <property type="project" value="UniProtKB-SubCell"/>
</dbReference>
<feature type="chain" id="PRO_5039174002" evidence="3">
    <location>
        <begin position="20"/>
        <end position="841"/>
    </location>
</feature>
<dbReference type="GO" id="GO:0005524">
    <property type="term" value="F:ATP binding"/>
    <property type="evidence" value="ECO:0007669"/>
    <property type="project" value="InterPro"/>
</dbReference>
<evidence type="ECO:0000256" key="2">
    <source>
        <dbReference type="SAM" id="Phobius"/>
    </source>
</evidence>
<dbReference type="PANTHER" id="PTHR45631">
    <property type="entry name" value="OS07G0107800 PROTEIN-RELATED"/>
    <property type="match status" value="1"/>
</dbReference>
<feature type="transmembrane region" description="Helical" evidence="2">
    <location>
        <begin position="494"/>
        <end position="512"/>
    </location>
</feature>
<evidence type="ECO:0000313" key="5">
    <source>
        <dbReference type="EMBL" id="URE17719.1"/>
    </source>
</evidence>
<dbReference type="InterPro" id="IPR008271">
    <property type="entry name" value="Ser/Thr_kinase_AS"/>
</dbReference>
<dbReference type="PROSITE" id="PS50011">
    <property type="entry name" value="PROTEIN_KINASE_DOM"/>
    <property type="match status" value="2"/>
</dbReference>
<dbReference type="Pfam" id="PF00069">
    <property type="entry name" value="Pkinase"/>
    <property type="match status" value="1"/>
</dbReference>
<feature type="domain" description="Protein kinase" evidence="4">
    <location>
        <begin position="214"/>
        <end position="498"/>
    </location>
</feature>
<gene>
    <name evidence="5" type="ORF">MUK42_04806</name>
</gene>
<evidence type="ECO:0000256" key="1">
    <source>
        <dbReference type="ARBA" id="ARBA00004167"/>
    </source>
</evidence>
<keyword evidence="5" id="KW-0808">Transferase</keyword>